<keyword evidence="3" id="KW-1185">Reference proteome</keyword>
<feature type="non-terminal residue" evidence="2">
    <location>
        <position position="218"/>
    </location>
</feature>
<evidence type="ECO:0000313" key="2">
    <source>
        <dbReference type="EMBL" id="KAG2467153.1"/>
    </source>
</evidence>
<feature type="region of interest" description="Disordered" evidence="1">
    <location>
        <begin position="191"/>
        <end position="218"/>
    </location>
</feature>
<dbReference type="AlphaFoldDB" id="A0A8X7XFD0"/>
<reference evidence="2 3" key="1">
    <citation type="journal article" date="2021" name="Cell">
        <title>Tracing the genetic footprints of vertebrate landing in non-teleost ray-finned fishes.</title>
        <authorList>
            <person name="Bi X."/>
            <person name="Wang K."/>
            <person name="Yang L."/>
            <person name="Pan H."/>
            <person name="Jiang H."/>
            <person name="Wei Q."/>
            <person name="Fang M."/>
            <person name="Yu H."/>
            <person name="Zhu C."/>
            <person name="Cai Y."/>
            <person name="He Y."/>
            <person name="Gan X."/>
            <person name="Zeng H."/>
            <person name="Yu D."/>
            <person name="Zhu Y."/>
            <person name="Jiang H."/>
            <person name="Qiu Q."/>
            <person name="Yang H."/>
            <person name="Zhang Y.E."/>
            <person name="Wang W."/>
            <person name="Zhu M."/>
            <person name="He S."/>
            <person name="Zhang G."/>
        </authorList>
    </citation>
    <scope>NUCLEOTIDE SEQUENCE [LARGE SCALE GENOMIC DNA]</scope>
    <source>
        <strain evidence="2">Bchr_013</strain>
    </source>
</reference>
<evidence type="ECO:0000313" key="3">
    <source>
        <dbReference type="Proteomes" id="UP000886611"/>
    </source>
</evidence>
<dbReference type="EMBL" id="JAATIS010000859">
    <property type="protein sequence ID" value="KAG2467153.1"/>
    <property type="molecule type" value="Genomic_DNA"/>
</dbReference>
<dbReference type="Gene3D" id="3.90.550.10">
    <property type="entry name" value="Spore Coat Polysaccharide Biosynthesis Protein SpsA, Chain A"/>
    <property type="match status" value="1"/>
</dbReference>
<dbReference type="GO" id="GO:0016779">
    <property type="term" value="F:nucleotidyltransferase activity"/>
    <property type="evidence" value="ECO:0007669"/>
    <property type="project" value="UniProtKB-KW"/>
</dbReference>
<sequence>MPFFGPPPHLLCASSFRLPTPASNEGRRPLLSSSQMSPRCSRHSFLWPRPSVGGSAGCPPGSSPDAVLNLPPSTSWCGGSAGVTGPQGIGAPPGGDHGPLQGGASMPCTRGPQSNQEGGPHVIQGLGKAGGMSQFQEVIRQELENSMKNELEKLQATASEVDLGVVKKDFVGFKQLFHRFLQEKGPSVDWVKIKRPPEDSDDDNELNSSGCFSNVDEQ</sequence>
<feature type="compositionally biased region" description="Gly residues" evidence="1">
    <location>
        <begin position="79"/>
        <end position="101"/>
    </location>
</feature>
<feature type="region of interest" description="Disordered" evidence="1">
    <location>
        <begin position="79"/>
        <end position="129"/>
    </location>
</feature>
<dbReference type="Proteomes" id="UP000886611">
    <property type="component" value="Unassembled WGS sequence"/>
</dbReference>
<organism evidence="2 3">
    <name type="scientific">Polypterus senegalus</name>
    <name type="common">Senegal bichir</name>
    <dbReference type="NCBI Taxonomy" id="55291"/>
    <lineage>
        <taxon>Eukaryota</taxon>
        <taxon>Metazoa</taxon>
        <taxon>Chordata</taxon>
        <taxon>Craniata</taxon>
        <taxon>Vertebrata</taxon>
        <taxon>Euteleostomi</taxon>
        <taxon>Actinopterygii</taxon>
        <taxon>Polypteriformes</taxon>
        <taxon>Polypteridae</taxon>
        <taxon>Polypterus</taxon>
    </lineage>
</organism>
<proteinExistence type="predicted"/>
<comment type="caution">
    <text evidence="2">The sequence shown here is derived from an EMBL/GenBank/DDBJ whole genome shotgun (WGS) entry which is preliminary data.</text>
</comment>
<protein>
    <submittedName>
        <fullName evidence="2">UGPA uridylyltransferase</fullName>
    </submittedName>
</protein>
<dbReference type="InterPro" id="IPR029044">
    <property type="entry name" value="Nucleotide-diphossugar_trans"/>
</dbReference>
<keyword evidence="2" id="KW-0548">Nucleotidyltransferase</keyword>
<accession>A0A8X7XFD0</accession>
<gene>
    <name evidence="2" type="primary">Ugp2_2</name>
    <name evidence="2" type="ORF">GTO96_0010408</name>
</gene>
<evidence type="ECO:0000256" key="1">
    <source>
        <dbReference type="SAM" id="MobiDB-lite"/>
    </source>
</evidence>
<feature type="non-terminal residue" evidence="2">
    <location>
        <position position="1"/>
    </location>
</feature>
<keyword evidence="2" id="KW-0808">Transferase</keyword>
<name>A0A8X7XFD0_POLSE</name>